<evidence type="ECO:0000259" key="1">
    <source>
        <dbReference type="Pfam" id="PF13460"/>
    </source>
</evidence>
<dbReference type="PANTHER" id="PTHR43781">
    <property type="entry name" value="SACCHAROPINE DEHYDROGENASE"/>
    <property type="match status" value="1"/>
</dbReference>
<dbReference type="RefSeq" id="WP_133157570.1">
    <property type="nucleotide sequence ID" value="NZ_CP037867.1"/>
</dbReference>
<sequence length="348" mass="36455">MNTSNPSIAVVGATGHTGQFVVQEALRRGLSVVAVGRSAARLEETMPPAVPRRVAEFGDPASLEQAFAGCAVVINCAGPFLDTAAPVAQAALRAGCHYIDVTAEQPSAQASFVELDAPARAAGRVVIPAAAFYGGLADLLSSALATQGGTGGGIDEITVAIALDHWWPTEGTRKTGERNKAPRMVVKDGRLAPLVPSAEVPDWAFSAPLGRQAMLEMPFSEVITLAHHLKVGEVRSLLNRSALADIRDASTPPPTAADERGRSAQRFELVVRLVQDGMTRTAGVRGQDIYAVTAPIVTEVVQRLLAPGYHRSGALAVAEAVDPVDLLRSLHGPALEVFEDGTAPALRF</sequence>
<evidence type="ECO:0000313" key="2">
    <source>
        <dbReference type="EMBL" id="QBM29833.1"/>
    </source>
</evidence>
<dbReference type="KEGG" id="hpse:HPF_19220"/>
<dbReference type="Pfam" id="PF13460">
    <property type="entry name" value="NAD_binding_10"/>
    <property type="match status" value="1"/>
</dbReference>
<dbReference type="Proteomes" id="UP000293912">
    <property type="component" value="Chromosome"/>
</dbReference>
<dbReference type="InterPro" id="IPR036291">
    <property type="entry name" value="NAD(P)-bd_dom_sf"/>
</dbReference>
<dbReference type="PANTHER" id="PTHR43781:SF1">
    <property type="entry name" value="SACCHAROPINE DEHYDROGENASE"/>
    <property type="match status" value="1"/>
</dbReference>
<accession>A0A4V1AC10</accession>
<dbReference type="AlphaFoldDB" id="A0A4V1AC10"/>
<dbReference type="SUPFAM" id="SSF51735">
    <property type="entry name" value="NAD(P)-binding Rossmann-fold domains"/>
    <property type="match status" value="1"/>
</dbReference>
<evidence type="ECO:0000313" key="3">
    <source>
        <dbReference type="Proteomes" id="UP000293912"/>
    </source>
</evidence>
<dbReference type="InterPro" id="IPR016040">
    <property type="entry name" value="NAD(P)-bd_dom"/>
</dbReference>
<proteinExistence type="predicted"/>
<protein>
    <submittedName>
        <fullName evidence="2">Saccharopine dehydrogenase</fullName>
    </submittedName>
</protein>
<dbReference type="EMBL" id="CP037867">
    <property type="protein sequence ID" value="QBM29833.1"/>
    <property type="molecule type" value="Genomic_DNA"/>
</dbReference>
<gene>
    <name evidence="2" type="ORF">HPF_19220</name>
</gene>
<dbReference type="Gene3D" id="3.40.50.720">
    <property type="entry name" value="NAD(P)-binding Rossmann-like Domain"/>
    <property type="match status" value="1"/>
</dbReference>
<feature type="domain" description="NAD(P)-binding" evidence="1">
    <location>
        <begin position="12"/>
        <end position="94"/>
    </location>
</feature>
<reference evidence="2 3" key="1">
    <citation type="submission" date="2019-03" db="EMBL/GenBank/DDBJ databases">
        <authorList>
            <person name="Sebastian G."/>
            <person name="Baumann P."/>
            <person name="Ruckert C."/>
            <person name="Kalinowski J."/>
            <person name="Nebel B."/>
            <person name="Takors R."/>
            <person name="Blombach B."/>
        </authorList>
    </citation>
    <scope>NUCLEOTIDE SEQUENCE [LARGE SCALE GENOMIC DNA]</scope>
    <source>
        <strain evidence="2 3">DSM 1084</strain>
    </source>
</reference>
<organism evidence="2 3">
    <name type="scientific">Hydrogenophaga pseudoflava</name>
    <name type="common">Pseudomonas carboxydoflava</name>
    <dbReference type="NCBI Taxonomy" id="47421"/>
    <lineage>
        <taxon>Bacteria</taxon>
        <taxon>Pseudomonadati</taxon>
        <taxon>Pseudomonadota</taxon>
        <taxon>Betaproteobacteria</taxon>
        <taxon>Burkholderiales</taxon>
        <taxon>Comamonadaceae</taxon>
        <taxon>Hydrogenophaga</taxon>
    </lineage>
</organism>
<keyword evidence="3" id="KW-1185">Reference proteome</keyword>
<name>A0A4V1AC10_HYDPS</name>